<evidence type="ECO:0000313" key="2">
    <source>
        <dbReference type="Proteomes" id="UP000078541"/>
    </source>
</evidence>
<sequence>MPNHAGFHPPACHLLCAPRRHSPTVASSSAGLIVRMVGVRAMAFPLLPPGCYKLPLLPVSSLPMLSAIFNAGARNACSRAGGRLSRTARGNPGILGERHMSPRVLASKGVLCAREVTAPVQSRLSLVVDVRMRYLAPDIDLQNASSFLCGYLTLYREDSLTMNLQCS</sequence>
<keyword evidence="2" id="KW-1185">Reference proteome</keyword>
<dbReference type="Proteomes" id="UP000078541">
    <property type="component" value="Unassembled WGS sequence"/>
</dbReference>
<protein>
    <submittedName>
        <fullName evidence="1">Uncharacterized protein</fullName>
    </submittedName>
</protein>
<proteinExistence type="predicted"/>
<accession>A0A151JY68</accession>
<gene>
    <name evidence="1" type="ORF">ALC56_05783</name>
</gene>
<organism evidence="1 2">
    <name type="scientific">Trachymyrmex septentrionalis</name>
    <dbReference type="NCBI Taxonomy" id="34720"/>
    <lineage>
        <taxon>Eukaryota</taxon>
        <taxon>Metazoa</taxon>
        <taxon>Ecdysozoa</taxon>
        <taxon>Arthropoda</taxon>
        <taxon>Hexapoda</taxon>
        <taxon>Insecta</taxon>
        <taxon>Pterygota</taxon>
        <taxon>Neoptera</taxon>
        <taxon>Endopterygota</taxon>
        <taxon>Hymenoptera</taxon>
        <taxon>Apocrita</taxon>
        <taxon>Aculeata</taxon>
        <taxon>Formicoidea</taxon>
        <taxon>Formicidae</taxon>
        <taxon>Myrmicinae</taxon>
        <taxon>Trachymyrmex</taxon>
    </lineage>
</organism>
<evidence type="ECO:0000313" key="1">
    <source>
        <dbReference type="EMBL" id="KYN39796.1"/>
    </source>
</evidence>
<reference evidence="1 2" key="1">
    <citation type="submission" date="2016-03" db="EMBL/GenBank/DDBJ databases">
        <title>Trachymyrmex septentrionalis WGS genome.</title>
        <authorList>
            <person name="Nygaard S."/>
            <person name="Hu H."/>
            <person name="Boomsma J."/>
            <person name="Zhang G."/>
        </authorList>
    </citation>
    <scope>NUCLEOTIDE SEQUENCE [LARGE SCALE GENOMIC DNA]</scope>
    <source>
        <strain evidence="1">Tsep2-gDNA-1</strain>
        <tissue evidence="1">Whole body</tissue>
    </source>
</reference>
<name>A0A151JY68_9HYME</name>
<dbReference type="EMBL" id="KQ981567">
    <property type="protein sequence ID" value="KYN39796.1"/>
    <property type="molecule type" value="Genomic_DNA"/>
</dbReference>
<dbReference type="AlphaFoldDB" id="A0A151JY68"/>